<feature type="non-terminal residue" evidence="1">
    <location>
        <position position="73"/>
    </location>
</feature>
<evidence type="ECO:0008006" key="2">
    <source>
        <dbReference type="Google" id="ProtNLM"/>
    </source>
</evidence>
<organism evidence="1">
    <name type="scientific">marine metagenome</name>
    <dbReference type="NCBI Taxonomy" id="408172"/>
    <lineage>
        <taxon>unclassified sequences</taxon>
        <taxon>metagenomes</taxon>
        <taxon>ecological metagenomes</taxon>
    </lineage>
</organism>
<dbReference type="AlphaFoldDB" id="A0A382WS72"/>
<accession>A0A382WS72</accession>
<proteinExistence type="predicted"/>
<sequence>MGNIKITTNSIGGTEKTSVQLQSGSVNIIEGPSFIGKSSLMRGVHLGLVGAPNKHRDEIERLHLNDTDPESRA</sequence>
<protein>
    <recommendedName>
        <fullName evidence="2">Rad50/SbcC-type AAA domain-containing protein</fullName>
    </recommendedName>
</protein>
<reference evidence="1" key="1">
    <citation type="submission" date="2018-05" db="EMBL/GenBank/DDBJ databases">
        <authorList>
            <person name="Lanie J.A."/>
            <person name="Ng W.-L."/>
            <person name="Kazmierczak K.M."/>
            <person name="Andrzejewski T.M."/>
            <person name="Davidsen T.M."/>
            <person name="Wayne K.J."/>
            <person name="Tettelin H."/>
            <person name="Glass J.I."/>
            <person name="Rusch D."/>
            <person name="Podicherti R."/>
            <person name="Tsui H.-C.T."/>
            <person name="Winkler M.E."/>
        </authorList>
    </citation>
    <scope>NUCLEOTIDE SEQUENCE</scope>
</reference>
<gene>
    <name evidence="1" type="ORF">METZ01_LOCUS414387</name>
</gene>
<dbReference type="EMBL" id="UINC01162015">
    <property type="protein sequence ID" value="SVD61533.1"/>
    <property type="molecule type" value="Genomic_DNA"/>
</dbReference>
<name>A0A382WS72_9ZZZZ</name>
<evidence type="ECO:0000313" key="1">
    <source>
        <dbReference type="EMBL" id="SVD61533.1"/>
    </source>
</evidence>